<reference evidence="1" key="1">
    <citation type="journal article" date="2019" name="MBio">
        <title>Virus Genomes from Deep Sea Sediments Expand the Ocean Megavirome and Support Independent Origins of Viral Gigantism.</title>
        <authorList>
            <person name="Backstrom D."/>
            <person name="Yutin N."/>
            <person name="Jorgensen S.L."/>
            <person name="Dharamshi J."/>
            <person name="Homa F."/>
            <person name="Zaremba-Niedwiedzka K."/>
            <person name="Spang A."/>
            <person name="Wolf Y.I."/>
            <person name="Koonin E.V."/>
            <person name="Ettema T.J."/>
        </authorList>
    </citation>
    <scope>NUCLEOTIDE SEQUENCE</scope>
</reference>
<dbReference type="EMBL" id="MK500342">
    <property type="protein sequence ID" value="QBK87078.1"/>
    <property type="molecule type" value="Genomic_DNA"/>
</dbReference>
<evidence type="ECO:0000313" key="1">
    <source>
        <dbReference type="EMBL" id="QBK87078.1"/>
    </source>
</evidence>
<sequence length="189" mass="21133">MQLAPWLEKTHENFVRDKVQVVPNPLDGSQRMFGSRAPVADGLPGFYTKEIHVSREMVPFEVLTQLDVVGVSLQQMAHPTDLSWTDKLHKIEILGNEEVMASAPGEGLGATPARIETKTIDIAIPFNHFLRWHDLKIKLTFVKHPALPGGLPIRPDRWLITLHGGDCGDPTDETRFDWAKVGPYAHSTD</sequence>
<organism evidence="1">
    <name type="scientific">Marseillevirus LCMAC103</name>
    <dbReference type="NCBI Taxonomy" id="2506604"/>
    <lineage>
        <taxon>Viruses</taxon>
        <taxon>Varidnaviria</taxon>
        <taxon>Bamfordvirae</taxon>
        <taxon>Nucleocytoviricota</taxon>
        <taxon>Megaviricetes</taxon>
        <taxon>Pimascovirales</taxon>
        <taxon>Pimascovirales incertae sedis</taxon>
        <taxon>Marseilleviridae</taxon>
    </lineage>
</organism>
<protein>
    <submittedName>
        <fullName evidence="1">Uncharacterized protein</fullName>
    </submittedName>
</protein>
<accession>A0A481YV57</accession>
<proteinExistence type="predicted"/>
<gene>
    <name evidence="1" type="ORF">LCMAC103_04220</name>
</gene>
<name>A0A481YV57_9VIRU</name>